<dbReference type="CDD" id="cd01392">
    <property type="entry name" value="HTH_LacI"/>
    <property type="match status" value="1"/>
</dbReference>
<dbReference type="CDD" id="cd06267">
    <property type="entry name" value="PBP1_LacI_sugar_binding-like"/>
    <property type="match status" value="1"/>
</dbReference>
<evidence type="ECO:0000256" key="3">
    <source>
        <dbReference type="ARBA" id="ARBA00023163"/>
    </source>
</evidence>
<evidence type="ECO:0000259" key="4">
    <source>
        <dbReference type="PROSITE" id="PS50932"/>
    </source>
</evidence>
<dbReference type="PROSITE" id="PS50932">
    <property type="entry name" value="HTH_LACI_2"/>
    <property type="match status" value="1"/>
</dbReference>
<name>A0ABQ2KSQ9_9BACL</name>
<reference evidence="6" key="1">
    <citation type="journal article" date="2019" name="Int. J. Syst. Evol. Microbiol.">
        <title>The Global Catalogue of Microorganisms (GCM) 10K type strain sequencing project: providing services to taxonomists for standard genome sequencing and annotation.</title>
        <authorList>
            <consortium name="The Broad Institute Genomics Platform"/>
            <consortium name="The Broad Institute Genome Sequencing Center for Infectious Disease"/>
            <person name="Wu L."/>
            <person name="Ma J."/>
        </authorList>
    </citation>
    <scope>NUCLEOTIDE SEQUENCE [LARGE SCALE GENOMIC DNA]</scope>
    <source>
        <strain evidence="6">CGMCC 1.6964</strain>
    </source>
</reference>
<dbReference type="PANTHER" id="PTHR30146">
    <property type="entry name" value="LACI-RELATED TRANSCRIPTIONAL REPRESSOR"/>
    <property type="match status" value="1"/>
</dbReference>
<organism evidence="5 6">
    <name type="scientific">Saccharibacillus kuerlensis</name>
    <dbReference type="NCBI Taxonomy" id="459527"/>
    <lineage>
        <taxon>Bacteria</taxon>
        <taxon>Bacillati</taxon>
        <taxon>Bacillota</taxon>
        <taxon>Bacilli</taxon>
        <taxon>Bacillales</taxon>
        <taxon>Paenibacillaceae</taxon>
        <taxon>Saccharibacillus</taxon>
    </lineage>
</organism>
<dbReference type="PANTHER" id="PTHR30146:SF109">
    <property type="entry name" value="HTH-TYPE TRANSCRIPTIONAL REGULATOR GALS"/>
    <property type="match status" value="1"/>
</dbReference>
<evidence type="ECO:0000256" key="1">
    <source>
        <dbReference type="ARBA" id="ARBA00023015"/>
    </source>
</evidence>
<keyword evidence="6" id="KW-1185">Reference proteome</keyword>
<dbReference type="EMBL" id="BMLN01000001">
    <property type="protein sequence ID" value="GGN92167.1"/>
    <property type="molecule type" value="Genomic_DNA"/>
</dbReference>
<dbReference type="PRINTS" id="PR00036">
    <property type="entry name" value="HTHLACI"/>
</dbReference>
<keyword evidence="1" id="KW-0805">Transcription regulation</keyword>
<evidence type="ECO:0000256" key="2">
    <source>
        <dbReference type="ARBA" id="ARBA00023125"/>
    </source>
</evidence>
<dbReference type="Pfam" id="PF13377">
    <property type="entry name" value="Peripla_BP_3"/>
    <property type="match status" value="1"/>
</dbReference>
<dbReference type="InterPro" id="IPR010982">
    <property type="entry name" value="Lambda_DNA-bd_dom_sf"/>
</dbReference>
<dbReference type="SUPFAM" id="SSF53822">
    <property type="entry name" value="Periplasmic binding protein-like I"/>
    <property type="match status" value="1"/>
</dbReference>
<evidence type="ECO:0000313" key="6">
    <source>
        <dbReference type="Proteomes" id="UP000606653"/>
    </source>
</evidence>
<dbReference type="RefSeq" id="WP_018975373.1">
    <property type="nucleotide sequence ID" value="NZ_BMLN01000001.1"/>
</dbReference>
<gene>
    <name evidence="5" type="primary">lacI</name>
    <name evidence="5" type="ORF">GCM10010969_04380</name>
</gene>
<proteinExistence type="predicted"/>
<dbReference type="Pfam" id="PF00356">
    <property type="entry name" value="LacI"/>
    <property type="match status" value="1"/>
</dbReference>
<dbReference type="InterPro" id="IPR000843">
    <property type="entry name" value="HTH_LacI"/>
</dbReference>
<keyword evidence="2" id="KW-0238">DNA-binding</keyword>
<protein>
    <submittedName>
        <fullName evidence="5">LacI family transcriptional regulator</fullName>
    </submittedName>
</protein>
<dbReference type="SMART" id="SM00354">
    <property type="entry name" value="HTH_LACI"/>
    <property type="match status" value="1"/>
</dbReference>
<dbReference type="InterPro" id="IPR046335">
    <property type="entry name" value="LacI/GalR-like_sensor"/>
</dbReference>
<comment type="caution">
    <text evidence="5">The sequence shown here is derived from an EMBL/GenBank/DDBJ whole genome shotgun (WGS) entry which is preliminary data.</text>
</comment>
<feature type="domain" description="HTH lacI-type" evidence="4">
    <location>
        <begin position="2"/>
        <end position="56"/>
    </location>
</feature>
<accession>A0ABQ2KSQ9</accession>
<dbReference type="Proteomes" id="UP000606653">
    <property type="component" value="Unassembled WGS sequence"/>
</dbReference>
<dbReference type="PROSITE" id="PS00356">
    <property type="entry name" value="HTH_LACI_1"/>
    <property type="match status" value="1"/>
</dbReference>
<keyword evidence="3" id="KW-0804">Transcription</keyword>
<dbReference type="Gene3D" id="3.40.50.2300">
    <property type="match status" value="2"/>
</dbReference>
<dbReference type="SUPFAM" id="SSF47413">
    <property type="entry name" value="lambda repressor-like DNA-binding domains"/>
    <property type="match status" value="1"/>
</dbReference>
<evidence type="ECO:0000313" key="5">
    <source>
        <dbReference type="EMBL" id="GGN92167.1"/>
    </source>
</evidence>
<dbReference type="Gene3D" id="1.10.260.40">
    <property type="entry name" value="lambda repressor-like DNA-binding domains"/>
    <property type="match status" value="1"/>
</dbReference>
<dbReference type="InterPro" id="IPR028082">
    <property type="entry name" value="Peripla_BP_I"/>
</dbReference>
<sequence length="338" mass="36877">MASIHDVAKEAGVSVATVSKVINNYPDVSDKTRKKVSQTIKKLKYHPNVAARGLVKGRSWTVGVFVTTSFTNPFVTELLEGIKTALQNSGYDLLHLSTRFDDPTYSFVEHCLSRNVDGVVGFGIDRNDPHLEELLDSDIPTMLVDSDIQGRRAAYITTENKTGIMQAVAHLAELGHSRISFVSGELDNAVGQLRHEGYVEGMKSHKLSVNPAYVKISDYSMEGGAQAMTELLELEERPTAVVCTSDMMAIGAINVIHRSGLSVPEDISVIGFDNTYYSEIFSPALTTVNQNIRSIGSHAIETLIAMIENADFTPSVVTEPSNLVVRCTTAQLRDKSAL</sequence>